<dbReference type="Proteomes" id="UP000646548">
    <property type="component" value="Unassembled WGS sequence"/>
</dbReference>
<comment type="caution">
    <text evidence="1">The sequence shown here is derived from an EMBL/GenBank/DDBJ whole genome shotgun (WGS) entry which is preliminary data.</text>
</comment>
<evidence type="ECO:0000313" key="2">
    <source>
        <dbReference type="Proteomes" id="UP000646548"/>
    </source>
</evidence>
<sequence>MEEDGAAPHIGPLAASSLLCFSLSPLPMRPLRAAAAAPDRSCDRDALGGHSGCGAASEPKIFFLEGGIQNGAWCDVLSAHRCLLPLSSSSSSLPTQFLPFTLRQDSLSCALSPA</sequence>
<proteinExistence type="predicted"/>
<organism evidence="1 2">
    <name type="scientific">Oryzias melastigma</name>
    <name type="common">Marine medaka</name>
    <dbReference type="NCBI Taxonomy" id="30732"/>
    <lineage>
        <taxon>Eukaryota</taxon>
        <taxon>Metazoa</taxon>
        <taxon>Chordata</taxon>
        <taxon>Craniata</taxon>
        <taxon>Vertebrata</taxon>
        <taxon>Euteleostomi</taxon>
        <taxon>Actinopterygii</taxon>
        <taxon>Neopterygii</taxon>
        <taxon>Teleostei</taxon>
        <taxon>Neoteleostei</taxon>
        <taxon>Acanthomorphata</taxon>
        <taxon>Ovalentaria</taxon>
        <taxon>Atherinomorphae</taxon>
        <taxon>Beloniformes</taxon>
        <taxon>Adrianichthyidae</taxon>
        <taxon>Oryziinae</taxon>
        <taxon>Oryzias</taxon>
    </lineage>
</organism>
<name>A0A834FLL1_ORYME</name>
<accession>A0A834FLL1</accession>
<protein>
    <submittedName>
        <fullName evidence="1">Uncharacterized protein</fullName>
    </submittedName>
</protein>
<evidence type="ECO:0000313" key="1">
    <source>
        <dbReference type="EMBL" id="KAF6736444.1"/>
    </source>
</evidence>
<dbReference type="AlphaFoldDB" id="A0A834FLL1"/>
<dbReference type="EMBL" id="WKFB01000088">
    <property type="protein sequence ID" value="KAF6736444.1"/>
    <property type="molecule type" value="Genomic_DNA"/>
</dbReference>
<gene>
    <name evidence="1" type="ORF">FQA47_009192</name>
</gene>
<reference evidence="1" key="1">
    <citation type="journal article" name="BMC Genomics">
        <title>Long-read sequencing and de novo genome assembly of marine medaka (Oryzias melastigma).</title>
        <authorList>
            <person name="Liang P."/>
            <person name="Saqib H.S.A."/>
            <person name="Ni X."/>
            <person name="Shen Y."/>
        </authorList>
    </citation>
    <scope>NUCLEOTIDE SEQUENCE</scope>
    <source>
        <strain evidence="1">Bigg-433</strain>
    </source>
</reference>